<name>A0A1I7XEH3_HETBA</name>
<evidence type="ECO:0000313" key="2">
    <source>
        <dbReference type="Proteomes" id="UP000095283"/>
    </source>
</evidence>
<accession>A0A1I7XEH3</accession>
<dbReference type="Proteomes" id="UP000095283">
    <property type="component" value="Unplaced"/>
</dbReference>
<feature type="chain" id="PRO_5009311116" evidence="1">
    <location>
        <begin position="20"/>
        <end position="72"/>
    </location>
</feature>
<dbReference type="WBParaSite" id="Hba_16057">
    <property type="protein sequence ID" value="Hba_16057"/>
    <property type="gene ID" value="Hba_16057"/>
</dbReference>
<evidence type="ECO:0000256" key="1">
    <source>
        <dbReference type="SAM" id="SignalP"/>
    </source>
</evidence>
<evidence type="ECO:0000313" key="3">
    <source>
        <dbReference type="WBParaSite" id="Hba_16057"/>
    </source>
</evidence>
<reference evidence="3" key="1">
    <citation type="submission" date="2016-11" db="UniProtKB">
        <authorList>
            <consortium name="WormBaseParasite"/>
        </authorList>
    </citation>
    <scope>IDENTIFICATION</scope>
</reference>
<sequence>MVFSWFLLLQLLDCHSAAAHSLSGVLMATKLILLWPPNHEIQLESASNGLCRKQPTGKRLVKLGREPSKFLS</sequence>
<keyword evidence="2" id="KW-1185">Reference proteome</keyword>
<dbReference type="AlphaFoldDB" id="A0A1I7XEH3"/>
<keyword evidence="1" id="KW-0732">Signal</keyword>
<protein>
    <submittedName>
        <fullName evidence="3">Secreted protein</fullName>
    </submittedName>
</protein>
<feature type="signal peptide" evidence="1">
    <location>
        <begin position="1"/>
        <end position="19"/>
    </location>
</feature>
<organism evidence="2 3">
    <name type="scientific">Heterorhabditis bacteriophora</name>
    <name type="common">Entomopathogenic nematode worm</name>
    <dbReference type="NCBI Taxonomy" id="37862"/>
    <lineage>
        <taxon>Eukaryota</taxon>
        <taxon>Metazoa</taxon>
        <taxon>Ecdysozoa</taxon>
        <taxon>Nematoda</taxon>
        <taxon>Chromadorea</taxon>
        <taxon>Rhabditida</taxon>
        <taxon>Rhabditina</taxon>
        <taxon>Rhabditomorpha</taxon>
        <taxon>Strongyloidea</taxon>
        <taxon>Heterorhabditidae</taxon>
        <taxon>Heterorhabditis</taxon>
    </lineage>
</organism>
<proteinExistence type="predicted"/>